<keyword evidence="1" id="KW-0472">Membrane</keyword>
<name>A0A1M5U1B3_9CLOT</name>
<dbReference type="CDD" id="cd00077">
    <property type="entry name" value="HDc"/>
    <property type="match status" value="1"/>
</dbReference>
<dbReference type="InterPro" id="IPR037522">
    <property type="entry name" value="HD_GYP_dom"/>
</dbReference>
<dbReference type="SUPFAM" id="SSF55073">
    <property type="entry name" value="Nucleotide cyclase"/>
    <property type="match status" value="1"/>
</dbReference>
<keyword evidence="1" id="KW-1133">Transmembrane helix</keyword>
<dbReference type="PANTHER" id="PTHR43155">
    <property type="entry name" value="CYCLIC DI-GMP PHOSPHODIESTERASE PA4108-RELATED"/>
    <property type="match status" value="1"/>
</dbReference>
<feature type="transmembrane region" description="Helical" evidence="1">
    <location>
        <begin position="155"/>
        <end position="177"/>
    </location>
</feature>
<evidence type="ECO:0000259" key="3">
    <source>
        <dbReference type="PROSITE" id="PS51832"/>
    </source>
</evidence>
<feature type="transmembrane region" description="Helical" evidence="1">
    <location>
        <begin position="81"/>
        <end position="102"/>
    </location>
</feature>
<dbReference type="SUPFAM" id="SSF109604">
    <property type="entry name" value="HD-domain/PDEase-like"/>
    <property type="match status" value="1"/>
</dbReference>
<dbReference type="OrthoDB" id="9804747at2"/>
<dbReference type="Pfam" id="PF13487">
    <property type="entry name" value="HD_5"/>
    <property type="match status" value="1"/>
</dbReference>
<sequence length="564" mass="65021">MNNMNNKINKRINETLVMIKMICLLFSAIVCYNYLFEKSIKETTIQSYNVVIVFLSVAILLIAYILWSFNNITKEKDKSKITSVIEYTSLMTIMFITILLLGKEQGNYKFLFLFIIILANIEGGLKFSLYTAISSSAMVLIMDFLFNGFQSFNVLLSNNLIIIISFVFVALVLGLYFKVQDEHKKELEHIANTDMLTGLYNYRYFNYILQELYCNAKKENSFLALMMIDIDNLREYNELYGRQQGDLALKKLSSIIKEWSETEDTLARYEGDEFAIILKGATEEYALQRGENLRKKIEEESFSKEGGNQANLMVSIGISHYPSKAKTDVEMIRFAQEALFKAKVLKKNKVEIYNSILDDLNNELQEAQNDPDLINSLKTIISIINAKDKCSFSHLKRVVMYSKLVADEMNLNDEEKKQLIYAAYMHDIGKVRISKEILLKDVPLSTDEWEMLMEHPVSGVEIIQPIKTLELIAPLVLHHHERYDGGGYPSGLKGQEIPYLARLLSIIDSFDAMTSYRTYNKRKTFEEAFLELRKCSGTQFDGVLVEKFISIVKKNTNKIEFIRT</sequence>
<dbReference type="PROSITE" id="PS51832">
    <property type="entry name" value="HD_GYP"/>
    <property type="match status" value="1"/>
</dbReference>
<evidence type="ECO:0000256" key="1">
    <source>
        <dbReference type="SAM" id="Phobius"/>
    </source>
</evidence>
<dbReference type="CDD" id="cd01949">
    <property type="entry name" value="GGDEF"/>
    <property type="match status" value="1"/>
</dbReference>
<keyword evidence="5" id="KW-1185">Reference proteome</keyword>
<dbReference type="PROSITE" id="PS50887">
    <property type="entry name" value="GGDEF"/>
    <property type="match status" value="1"/>
</dbReference>
<evidence type="ECO:0000259" key="2">
    <source>
        <dbReference type="PROSITE" id="PS50887"/>
    </source>
</evidence>
<proteinExistence type="predicted"/>
<evidence type="ECO:0000313" key="5">
    <source>
        <dbReference type="Proteomes" id="UP000184526"/>
    </source>
</evidence>
<feature type="domain" description="GGDEF" evidence="2">
    <location>
        <begin position="221"/>
        <end position="355"/>
    </location>
</feature>
<dbReference type="Gene3D" id="3.30.70.270">
    <property type="match status" value="1"/>
</dbReference>
<dbReference type="InterPro" id="IPR043128">
    <property type="entry name" value="Rev_trsase/Diguanyl_cyclase"/>
</dbReference>
<dbReference type="Proteomes" id="UP000184526">
    <property type="component" value="Unassembled WGS sequence"/>
</dbReference>
<organism evidence="4 5">
    <name type="scientific">Clostridium collagenovorans DSM 3089</name>
    <dbReference type="NCBI Taxonomy" id="1121306"/>
    <lineage>
        <taxon>Bacteria</taxon>
        <taxon>Bacillati</taxon>
        <taxon>Bacillota</taxon>
        <taxon>Clostridia</taxon>
        <taxon>Eubacteriales</taxon>
        <taxon>Clostridiaceae</taxon>
        <taxon>Clostridium</taxon>
    </lineage>
</organism>
<feature type="domain" description="HD-GYP" evidence="3">
    <location>
        <begin position="369"/>
        <end position="564"/>
    </location>
</feature>
<reference evidence="4 5" key="1">
    <citation type="submission" date="2016-11" db="EMBL/GenBank/DDBJ databases">
        <authorList>
            <person name="Jaros S."/>
            <person name="Januszkiewicz K."/>
            <person name="Wedrychowicz H."/>
        </authorList>
    </citation>
    <scope>NUCLEOTIDE SEQUENCE [LARGE SCALE GENOMIC DNA]</scope>
    <source>
        <strain evidence="4 5">DSM 3089</strain>
    </source>
</reference>
<evidence type="ECO:0000313" key="4">
    <source>
        <dbReference type="EMBL" id="SHH56827.1"/>
    </source>
</evidence>
<dbReference type="InterPro" id="IPR000160">
    <property type="entry name" value="GGDEF_dom"/>
</dbReference>
<dbReference type="Pfam" id="PF00990">
    <property type="entry name" value="GGDEF"/>
    <property type="match status" value="1"/>
</dbReference>
<dbReference type="Gene3D" id="1.10.3210.10">
    <property type="entry name" value="Hypothetical protein af1432"/>
    <property type="match status" value="1"/>
</dbReference>
<feature type="transmembrane region" description="Helical" evidence="1">
    <location>
        <begin position="108"/>
        <end position="125"/>
    </location>
</feature>
<dbReference type="NCBIfam" id="TIGR00254">
    <property type="entry name" value="GGDEF"/>
    <property type="match status" value="1"/>
</dbReference>
<dbReference type="RefSeq" id="WP_072830278.1">
    <property type="nucleotide sequence ID" value="NZ_FQXP01000003.1"/>
</dbReference>
<gene>
    <name evidence="4" type="ORF">SAMN02745196_00807</name>
</gene>
<dbReference type="InterPro" id="IPR029787">
    <property type="entry name" value="Nucleotide_cyclase"/>
</dbReference>
<dbReference type="SMART" id="SM00267">
    <property type="entry name" value="GGDEF"/>
    <property type="match status" value="1"/>
</dbReference>
<accession>A0A1M5U1B3</accession>
<feature type="transmembrane region" description="Helical" evidence="1">
    <location>
        <begin position="12"/>
        <end position="35"/>
    </location>
</feature>
<dbReference type="EMBL" id="FQXP01000003">
    <property type="protein sequence ID" value="SHH56827.1"/>
    <property type="molecule type" value="Genomic_DNA"/>
</dbReference>
<dbReference type="InterPro" id="IPR003607">
    <property type="entry name" value="HD/PDEase_dom"/>
</dbReference>
<protein>
    <submittedName>
        <fullName evidence="4">Diguanylate cyclase (GGDEF) domain-containing protein</fullName>
    </submittedName>
</protein>
<dbReference type="PANTHER" id="PTHR43155:SF2">
    <property type="entry name" value="CYCLIC DI-GMP PHOSPHODIESTERASE PA4108"/>
    <property type="match status" value="1"/>
</dbReference>
<feature type="transmembrane region" description="Helical" evidence="1">
    <location>
        <begin position="47"/>
        <end position="69"/>
    </location>
</feature>
<dbReference type="SMART" id="SM00471">
    <property type="entry name" value="HDc"/>
    <property type="match status" value="1"/>
</dbReference>
<dbReference type="STRING" id="1121306.SAMN02745196_00807"/>
<keyword evidence="1" id="KW-0812">Transmembrane</keyword>
<dbReference type="AlphaFoldDB" id="A0A1M5U1B3"/>